<reference evidence="7 8" key="1">
    <citation type="submission" date="2024-10" db="EMBL/GenBank/DDBJ databases">
        <title>Updated reference genomes for cyclostephanoid diatoms.</title>
        <authorList>
            <person name="Roberts W.R."/>
            <person name="Alverson A.J."/>
        </authorList>
    </citation>
    <scope>NUCLEOTIDE SEQUENCE [LARGE SCALE GENOMIC DNA]</scope>
    <source>
        <strain evidence="7 8">AJA010-31</strain>
    </source>
</reference>
<name>A0ABD3PJ10_9STRA</name>
<dbReference type="NCBIfam" id="TIGR00229">
    <property type="entry name" value="sensory_box"/>
    <property type="match status" value="1"/>
</dbReference>
<dbReference type="SMART" id="SM00448">
    <property type="entry name" value="REC"/>
    <property type="match status" value="1"/>
</dbReference>
<dbReference type="PROSITE" id="PS50110">
    <property type="entry name" value="RESPONSE_REGULATORY"/>
    <property type="match status" value="1"/>
</dbReference>
<evidence type="ECO:0008006" key="9">
    <source>
        <dbReference type="Google" id="ProtNLM"/>
    </source>
</evidence>
<dbReference type="CDD" id="cd00130">
    <property type="entry name" value="PAS"/>
    <property type="match status" value="1"/>
</dbReference>
<dbReference type="SMART" id="SM00387">
    <property type="entry name" value="HATPase_c"/>
    <property type="match status" value="1"/>
</dbReference>
<dbReference type="Pfam" id="PF02518">
    <property type="entry name" value="HATPase_c"/>
    <property type="match status" value="1"/>
</dbReference>
<evidence type="ECO:0000256" key="3">
    <source>
        <dbReference type="SAM" id="MobiDB-lite"/>
    </source>
</evidence>
<dbReference type="Proteomes" id="UP001530400">
    <property type="component" value="Unassembled WGS sequence"/>
</dbReference>
<protein>
    <recommendedName>
        <fullName evidence="9">LOV domain-containing protein</fullName>
    </recommendedName>
</protein>
<gene>
    <name evidence="7" type="ORF">ACHAWO_000739</name>
</gene>
<dbReference type="InterPro" id="IPR011006">
    <property type="entry name" value="CheY-like_superfamily"/>
</dbReference>
<dbReference type="SUPFAM" id="SSF55874">
    <property type="entry name" value="ATPase domain of HSP90 chaperone/DNA topoisomerase II/histidine kinase"/>
    <property type="match status" value="1"/>
</dbReference>
<feature type="region of interest" description="Disordered" evidence="3">
    <location>
        <begin position="628"/>
        <end position="663"/>
    </location>
</feature>
<dbReference type="Pfam" id="PF13426">
    <property type="entry name" value="PAS_9"/>
    <property type="match status" value="1"/>
</dbReference>
<dbReference type="InterPro" id="IPR036890">
    <property type="entry name" value="HATPase_C_sf"/>
</dbReference>
<dbReference type="SUPFAM" id="SSF55785">
    <property type="entry name" value="PYP-like sensor domain (PAS domain)"/>
    <property type="match status" value="1"/>
</dbReference>
<evidence type="ECO:0000256" key="2">
    <source>
        <dbReference type="PROSITE-ProRule" id="PRU00169"/>
    </source>
</evidence>
<feature type="domain" description="PAS" evidence="6">
    <location>
        <begin position="174"/>
        <end position="243"/>
    </location>
</feature>
<dbReference type="SUPFAM" id="SSF52172">
    <property type="entry name" value="CheY-like"/>
    <property type="match status" value="1"/>
</dbReference>
<dbReference type="EMBL" id="JALLPJ020000603">
    <property type="protein sequence ID" value="KAL3787619.1"/>
    <property type="molecule type" value="Genomic_DNA"/>
</dbReference>
<dbReference type="Gene3D" id="3.30.450.20">
    <property type="entry name" value="PAS domain"/>
    <property type="match status" value="1"/>
</dbReference>
<dbReference type="SMART" id="SM00091">
    <property type="entry name" value="PAS"/>
    <property type="match status" value="2"/>
</dbReference>
<dbReference type="Gene3D" id="1.10.287.130">
    <property type="match status" value="1"/>
</dbReference>
<dbReference type="CDD" id="cd17546">
    <property type="entry name" value="REC_hyHK_CKI1_RcsC-like"/>
    <property type="match status" value="1"/>
</dbReference>
<evidence type="ECO:0000256" key="1">
    <source>
        <dbReference type="ARBA" id="ARBA00022553"/>
    </source>
</evidence>
<dbReference type="Pfam" id="PF00072">
    <property type="entry name" value="Response_reg"/>
    <property type="match status" value="1"/>
</dbReference>
<comment type="caution">
    <text evidence="7">The sequence shown here is derived from an EMBL/GenBank/DDBJ whole genome shotgun (WGS) entry which is preliminary data.</text>
</comment>
<feature type="compositionally biased region" description="Polar residues" evidence="3">
    <location>
        <begin position="634"/>
        <end position="645"/>
    </location>
</feature>
<sequence length="803" mass="89090">MTGANLSSALSFLSLRNACPLAIVALDPLTGRPIAVNSTFESILGPLWKFKEWDFADAASEDINPITGDEEKGKETNRSRFRDAIGKVRAYLCGDVTQYLENAMAGKVDSRAKVRNVEMLTLGTNEAGLPVRRYFDWTIGCVQNDEGVSDDGAGSAVILYGDMLNDDESSNRARDLELIDFFQNAPIAMHWLNGNGTVLWANQTELNVLGYTAEEYIGQPIMRFCPDEEELVLEIFKQLGTGNIIKDVPVRFRTKDGRLVHLLIDSNVAYNRDGSFGHTRCFIRDDTGRKIKDVRTKLLIDENERSLRMLDNFLSKTLHHVMGPLHALRGTCELISGRLQDQKGIEESERERNCDLLDRAVDTVTTTTRMVADVSDLARFDEGATLRTNYRMISLRDVGLQAIEDIRFDDLILMGDKEKVKVSVNFVGQGGPAMIDTDRNVLLRVLAHLLENSVHEVSHRANGGNVTLQVTSSKDTNANGAILVEVIDDGDCLPAGTCLDDRGDIIDTSKPAPCHRYVIGHKNGNNDPDELEKARAKMEEGLRSLKQNGVGVGLPLSYHLVRMLGGDLRHDKDKTDGTRIYFTLQGKREKDLDVDSGVLKTETILKSKAMPSEISFVQEDAKRRRTDDLDFGNFVSSDSSMTTAGDSDSTASPPSTPEEPKAEAVAKCGVRAELPFSVLIVEDTDICARVLSMQLKKLKCSTQRAENGRIAIDILKNSLPGTFDMVLMDLRMPVMDGLTATKLIREELKMNDLPILALTGERRCDIETECDGIGFTDFYQKPLPKKKLEDLVKQYKALRDGTD</sequence>
<feature type="modified residue" description="4-aspartylphosphate" evidence="2">
    <location>
        <position position="729"/>
    </location>
</feature>
<proteinExistence type="predicted"/>
<dbReference type="SUPFAM" id="SSF47384">
    <property type="entry name" value="Homodimeric domain of signal transducing histidine kinase"/>
    <property type="match status" value="1"/>
</dbReference>
<feature type="domain" description="Response regulatory" evidence="5">
    <location>
        <begin position="677"/>
        <end position="796"/>
    </location>
</feature>
<organism evidence="7 8">
    <name type="scientific">Cyclotella atomus</name>
    <dbReference type="NCBI Taxonomy" id="382360"/>
    <lineage>
        <taxon>Eukaryota</taxon>
        <taxon>Sar</taxon>
        <taxon>Stramenopiles</taxon>
        <taxon>Ochrophyta</taxon>
        <taxon>Bacillariophyta</taxon>
        <taxon>Coscinodiscophyceae</taxon>
        <taxon>Thalassiosirophycidae</taxon>
        <taxon>Stephanodiscales</taxon>
        <taxon>Stephanodiscaceae</taxon>
        <taxon>Cyclotella</taxon>
    </lineage>
</organism>
<dbReference type="InterPro" id="IPR035965">
    <property type="entry name" value="PAS-like_dom_sf"/>
</dbReference>
<dbReference type="InterPro" id="IPR001789">
    <property type="entry name" value="Sig_transdc_resp-reg_receiver"/>
</dbReference>
<keyword evidence="8" id="KW-1185">Reference proteome</keyword>
<dbReference type="Gene3D" id="3.30.565.10">
    <property type="entry name" value="Histidine kinase-like ATPase, C-terminal domain"/>
    <property type="match status" value="1"/>
</dbReference>
<feature type="domain" description="Histidine kinase" evidence="4">
    <location>
        <begin position="316"/>
        <end position="588"/>
    </location>
</feature>
<dbReference type="InterPro" id="IPR005467">
    <property type="entry name" value="His_kinase_dom"/>
</dbReference>
<keyword evidence="1 2" id="KW-0597">Phosphoprotein</keyword>
<dbReference type="InterPro" id="IPR036097">
    <property type="entry name" value="HisK_dim/P_sf"/>
</dbReference>
<dbReference type="Gene3D" id="3.40.50.2300">
    <property type="match status" value="1"/>
</dbReference>
<dbReference type="PROSITE" id="PS50109">
    <property type="entry name" value="HIS_KIN"/>
    <property type="match status" value="1"/>
</dbReference>
<dbReference type="InterPro" id="IPR000014">
    <property type="entry name" value="PAS"/>
</dbReference>
<dbReference type="InterPro" id="IPR050956">
    <property type="entry name" value="2C_system_His_kinase"/>
</dbReference>
<evidence type="ECO:0000259" key="5">
    <source>
        <dbReference type="PROSITE" id="PS50110"/>
    </source>
</evidence>
<accession>A0ABD3PJ10</accession>
<dbReference type="PROSITE" id="PS50112">
    <property type="entry name" value="PAS"/>
    <property type="match status" value="1"/>
</dbReference>
<dbReference type="InterPro" id="IPR003594">
    <property type="entry name" value="HATPase_dom"/>
</dbReference>
<evidence type="ECO:0000313" key="7">
    <source>
        <dbReference type="EMBL" id="KAL3787619.1"/>
    </source>
</evidence>
<dbReference type="PANTHER" id="PTHR43719:SF28">
    <property type="entry name" value="PEROXIDE STRESS-ACTIVATED HISTIDINE KINASE MAK1-RELATED"/>
    <property type="match status" value="1"/>
</dbReference>
<dbReference type="AlphaFoldDB" id="A0ABD3PJ10"/>
<evidence type="ECO:0000313" key="8">
    <source>
        <dbReference type="Proteomes" id="UP001530400"/>
    </source>
</evidence>
<evidence type="ECO:0000259" key="6">
    <source>
        <dbReference type="PROSITE" id="PS50112"/>
    </source>
</evidence>
<dbReference type="PANTHER" id="PTHR43719">
    <property type="entry name" value="TWO-COMPONENT HISTIDINE KINASE"/>
    <property type="match status" value="1"/>
</dbReference>
<evidence type="ECO:0000259" key="4">
    <source>
        <dbReference type="PROSITE" id="PS50109"/>
    </source>
</evidence>